<keyword evidence="8" id="KW-0464">Manganese</keyword>
<reference evidence="18" key="1">
    <citation type="submission" date="2025-08" db="UniProtKB">
        <authorList>
            <consortium name="RefSeq"/>
        </authorList>
    </citation>
    <scope>IDENTIFICATION</scope>
    <source>
        <tissue evidence="18">Testes</tissue>
    </source>
</reference>
<evidence type="ECO:0000256" key="2">
    <source>
        <dbReference type="ARBA" id="ARBA00011738"/>
    </source>
</evidence>
<dbReference type="InterPro" id="IPR036005">
    <property type="entry name" value="Creatinase/aminopeptidase-like"/>
</dbReference>
<evidence type="ECO:0000256" key="8">
    <source>
        <dbReference type="ARBA" id="ARBA00023211"/>
    </source>
</evidence>
<evidence type="ECO:0000256" key="5">
    <source>
        <dbReference type="ARBA" id="ARBA00022801"/>
    </source>
</evidence>
<dbReference type="SUPFAM" id="SSF55920">
    <property type="entry name" value="Creatinase/aminopeptidase"/>
    <property type="match status" value="1"/>
</dbReference>
<evidence type="ECO:0000256" key="9">
    <source>
        <dbReference type="ARBA" id="ARBA00043990"/>
    </source>
</evidence>
<dbReference type="PANTHER" id="PTHR48480">
    <property type="match status" value="1"/>
</dbReference>
<protein>
    <recommendedName>
        <fullName evidence="11">Xaa-Pro dipeptidase</fullName>
        <ecNumber evidence="10">3.4.13.9</ecNumber>
    </recommendedName>
    <alternativeName>
        <fullName evidence="14">Imidodipeptidase</fullName>
    </alternativeName>
    <alternativeName>
        <fullName evidence="12">Peptidase D</fullName>
    </alternativeName>
    <alternativeName>
        <fullName evidence="13">Proline dipeptidase</fullName>
    </alternativeName>
</protein>
<comment type="subunit">
    <text evidence="2">Homodimer.</text>
</comment>
<accession>A0ABM0GQI4</accession>
<keyword evidence="7" id="KW-0482">Metalloprotease</keyword>
<dbReference type="Gene3D" id="3.40.350.10">
    <property type="entry name" value="Creatinase/prolidase N-terminal domain"/>
    <property type="match status" value="1"/>
</dbReference>
<evidence type="ECO:0000256" key="1">
    <source>
        <dbReference type="ARBA" id="ARBA00001936"/>
    </source>
</evidence>
<dbReference type="SMART" id="SM01011">
    <property type="entry name" value="AMP_N"/>
    <property type="match status" value="1"/>
</dbReference>
<comment type="cofactor">
    <cofactor evidence="1">
        <name>Mn(2+)</name>
        <dbReference type="ChEBI" id="CHEBI:29035"/>
    </cofactor>
</comment>
<keyword evidence="4" id="KW-0479">Metal-binding</keyword>
<dbReference type="PANTHER" id="PTHR48480:SF2">
    <property type="entry name" value="PEPTIDASE D"/>
    <property type="match status" value="1"/>
</dbReference>
<evidence type="ECO:0000256" key="15">
    <source>
        <dbReference type="ARBA" id="ARBA00048994"/>
    </source>
</evidence>
<evidence type="ECO:0000313" key="18">
    <source>
        <dbReference type="RefSeq" id="XP_002735088.1"/>
    </source>
</evidence>
<evidence type="ECO:0000256" key="14">
    <source>
        <dbReference type="ARBA" id="ARBA00044351"/>
    </source>
</evidence>
<dbReference type="GeneID" id="100373864"/>
<keyword evidence="3" id="KW-0645">Protease</keyword>
<evidence type="ECO:0000256" key="11">
    <source>
        <dbReference type="ARBA" id="ARBA00044141"/>
    </source>
</evidence>
<dbReference type="EC" id="3.4.13.9" evidence="10"/>
<evidence type="ECO:0000256" key="13">
    <source>
        <dbReference type="ARBA" id="ARBA00044284"/>
    </source>
</evidence>
<organism evidence="17 18">
    <name type="scientific">Saccoglossus kowalevskii</name>
    <name type="common">Acorn worm</name>
    <dbReference type="NCBI Taxonomy" id="10224"/>
    <lineage>
        <taxon>Eukaryota</taxon>
        <taxon>Metazoa</taxon>
        <taxon>Hemichordata</taxon>
        <taxon>Enteropneusta</taxon>
        <taxon>Harrimaniidae</taxon>
        <taxon>Saccoglossus</taxon>
    </lineage>
</organism>
<keyword evidence="6" id="KW-0224">Dipeptidase</keyword>
<dbReference type="SUPFAM" id="SSF53092">
    <property type="entry name" value="Creatinase/prolidase N-terminal domain"/>
    <property type="match status" value="1"/>
</dbReference>
<dbReference type="InterPro" id="IPR000994">
    <property type="entry name" value="Pept_M24"/>
</dbReference>
<keyword evidence="17" id="KW-1185">Reference proteome</keyword>
<feature type="domain" description="Aminopeptidase P N-terminal" evidence="16">
    <location>
        <begin position="19"/>
        <end position="156"/>
    </location>
</feature>
<sequence>MAAARAQPVFCRGDHTLSVAMDLFATNRRRLCERLRAKEGIPKGAIVLLQGGETKQRYCSDTDEVFRQESYFHWTFGVAEPDFYGAIDVDSGESILFAPKLPDSYAVWMGRLNPESHFKEKYGVDTCHWVTNMKDVLNSKKPSVLLLLKGVNSDSGHTCRAAAFDGIHEFKTDYDALHPEIMECRVIKTPQELEVMRYVNKISSDAHKEIMKKIRPGVEEYQMESLFQHYCYYNGGCRHCSYTCIAGSGENAAILHYGHAGAPNDKTIKDGDMCLFDMGGEYHCFTSDITCSFPVNGKFTPDQKIIYEAVYKSSRAVMNAVKPGTSWVDMHKLSERVMLQELLQHGLLKGDIDELMENRIGTLFMPHGLGHFMGLDVHDVGGFPEGVERIDQPGLRSLRTTRNLEEGMVLTIEPGCYFIAPVLEAALENPEQSKFLCREVIERFMNFGGVRIEDDIVITADGMELLTCVPRTVEEIEAFMAKSRQ</sequence>
<dbReference type="Gene3D" id="3.90.230.10">
    <property type="entry name" value="Creatinase/methionine aminopeptidase superfamily"/>
    <property type="match status" value="1"/>
</dbReference>
<evidence type="ECO:0000256" key="4">
    <source>
        <dbReference type="ARBA" id="ARBA00022723"/>
    </source>
</evidence>
<dbReference type="Proteomes" id="UP000694865">
    <property type="component" value="Unplaced"/>
</dbReference>
<gene>
    <name evidence="18" type="primary">LOC100373864</name>
</gene>
<evidence type="ECO:0000256" key="7">
    <source>
        <dbReference type="ARBA" id="ARBA00023049"/>
    </source>
</evidence>
<evidence type="ECO:0000256" key="3">
    <source>
        <dbReference type="ARBA" id="ARBA00022670"/>
    </source>
</evidence>
<proteinExistence type="inferred from homology"/>
<dbReference type="Pfam" id="PF05195">
    <property type="entry name" value="AMP_N"/>
    <property type="match status" value="1"/>
</dbReference>
<name>A0ABM0GQI4_SACKO</name>
<evidence type="ECO:0000259" key="16">
    <source>
        <dbReference type="SMART" id="SM01011"/>
    </source>
</evidence>
<dbReference type="Pfam" id="PF00557">
    <property type="entry name" value="Peptidase_M24"/>
    <property type="match status" value="1"/>
</dbReference>
<comment type="catalytic activity">
    <reaction evidence="15">
        <text>Xaa-L-Pro dipeptide + H2O = an L-alpha-amino acid + L-proline</text>
        <dbReference type="Rhea" id="RHEA:76407"/>
        <dbReference type="ChEBI" id="CHEBI:15377"/>
        <dbReference type="ChEBI" id="CHEBI:59869"/>
        <dbReference type="ChEBI" id="CHEBI:60039"/>
        <dbReference type="ChEBI" id="CHEBI:195196"/>
        <dbReference type="EC" id="3.4.13.9"/>
    </reaction>
</comment>
<evidence type="ECO:0000256" key="12">
    <source>
        <dbReference type="ARBA" id="ARBA00044252"/>
    </source>
</evidence>
<dbReference type="InterPro" id="IPR029149">
    <property type="entry name" value="Creatin/AminoP/Spt16_N"/>
</dbReference>
<dbReference type="RefSeq" id="XP_002735088.1">
    <property type="nucleotide sequence ID" value="XM_002735042.2"/>
</dbReference>
<evidence type="ECO:0000313" key="17">
    <source>
        <dbReference type="Proteomes" id="UP000694865"/>
    </source>
</evidence>
<keyword evidence="5" id="KW-0378">Hydrolase</keyword>
<comment type="similarity">
    <text evidence="9">Belongs to the peptidase M24B family. Eukaryotic-type prolidase subfamily.</text>
</comment>
<dbReference type="InterPro" id="IPR052433">
    <property type="entry name" value="X-Pro_dipept-like"/>
</dbReference>
<evidence type="ECO:0000256" key="10">
    <source>
        <dbReference type="ARBA" id="ARBA00044051"/>
    </source>
</evidence>
<evidence type="ECO:0000256" key="6">
    <source>
        <dbReference type="ARBA" id="ARBA00022997"/>
    </source>
</evidence>
<dbReference type="CDD" id="cd01087">
    <property type="entry name" value="Prolidase"/>
    <property type="match status" value="1"/>
</dbReference>
<dbReference type="InterPro" id="IPR007865">
    <property type="entry name" value="Aminopep_P_N"/>
</dbReference>